<dbReference type="AlphaFoldDB" id="A0A6J5ZQU3"/>
<keyword evidence="1" id="KW-0472">Membrane</keyword>
<evidence type="ECO:0000313" key="5">
    <source>
        <dbReference type="EMBL" id="CAB4706342.1"/>
    </source>
</evidence>
<feature type="transmembrane region" description="Helical" evidence="1">
    <location>
        <begin position="38"/>
        <end position="62"/>
    </location>
</feature>
<reference evidence="4" key="1">
    <citation type="submission" date="2020-05" db="EMBL/GenBank/DDBJ databases">
        <authorList>
            <person name="Chiriac C."/>
            <person name="Salcher M."/>
            <person name="Ghai R."/>
            <person name="Kavagutti S V."/>
        </authorList>
    </citation>
    <scope>NUCLEOTIDE SEQUENCE</scope>
</reference>
<evidence type="ECO:0000259" key="2">
    <source>
        <dbReference type="Pfam" id="PF03413"/>
    </source>
</evidence>
<feature type="domain" description="PepSY" evidence="2">
    <location>
        <begin position="97"/>
        <end position="143"/>
    </location>
</feature>
<accession>A0A6J5ZQU3</accession>
<evidence type="ECO:0000313" key="4">
    <source>
        <dbReference type="EMBL" id="CAB4345084.1"/>
    </source>
</evidence>
<feature type="transmembrane region" description="Helical" evidence="1">
    <location>
        <begin position="211"/>
        <end position="231"/>
    </location>
</feature>
<dbReference type="PANTHER" id="PTHR34219">
    <property type="entry name" value="IRON-REGULATED INNER MEMBRANE PROTEIN-RELATED"/>
    <property type="match status" value="1"/>
</dbReference>
<dbReference type="Pfam" id="PF03929">
    <property type="entry name" value="PepSY_TM"/>
    <property type="match status" value="1"/>
</dbReference>
<evidence type="ECO:0000313" key="6">
    <source>
        <dbReference type="EMBL" id="CAB4813936.1"/>
    </source>
</evidence>
<evidence type="ECO:0000313" key="8">
    <source>
        <dbReference type="EMBL" id="CAB5022369.1"/>
    </source>
</evidence>
<proteinExistence type="predicted"/>
<dbReference type="InterPro" id="IPR025711">
    <property type="entry name" value="PepSY"/>
</dbReference>
<evidence type="ECO:0000313" key="3">
    <source>
        <dbReference type="EMBL" id="CAB4342405.1"/>
    </source>
</evidence>
<dbReference type="EMBL" id="CAFBPK010000016">
    <property type="protein sequence ID" value="CAB5022369.1"/>
    <property type="molecule type" value="Genomic_DNA"/>
</dbReference>
<dbReference type="EMBL" id="CAFBQG010000031">
    <property type="protein sequence ID" value="CAB5046286.1"/>
    <property type="molecule type" value="Genomic_DNA"/>
</dbReference>
<dbReference type="EMBL" id="CAEZYC010000025">
    <property type="protein sequence ID" value="CAB4706342.1"/>
    <property type="molecule type" value="Genomic_DNA"/>
</dbReference>
<evidence type="ECO:0000313" key="7">
    <source>
        <dbReference type="EMBL" id="CAB4847079.1"/>
    </source>
</evidence>
<feature type="transmembrane region" description="Helical" evidence="1">
    <location>
        <begin position="438"/>
        <end position="463"/>
    </location>
</feature>
<keyword evidence="1" id="KW-0812">Transmembrane</keyword>
<dbReference type="EMBL" id="CAFAAO010000028">
    <property type="protein sequence ID" value="CAB4813936.1"/>
    <property type="molecule type" value="Genomic_DNA"/>
</dbReference>
<sequence length="483" mass="52856">MTINENLGQENTDLESINNKLEYERNPKEGLFAAFWRWHFFASIIVIPVFAMLAITGMIHMFRFDIWNLQHPGVMYNSSSVPASTTFQPIENQASSALAAHPDLKVTGIVEPLGNRNTRIFMEDAEGTFYDVYVNPFTGKVTGEIVPSHEFTDLAIRLHGNLTKGKFGDGIIELAACWGIVMALTGYYMYFRQRKSRVNYSVISKTKNRHALVGFVAGFGILFLVVSGLPWTGFWGDTLQTWAAGKGFHISLWGADPGASSDFATALKKSTSGSQPAPWALGESQLPKSNDSGLPSIGLDSAISVAEKTGLEHPYLVLLPDGKEGVYSVMADSWSVPDGPAFKDVSKEAVVHVDQYSGEIAATYGYDDYSLPAKLVDQGVSLHEGRKLGVVTKVTSSAFCLGILFLCVTGPLMWWKRRPREGGLAAPRGKMPFSNSPLLAITLIVLGFVLPLFGASLIVVLLIDKFLIRRFSKLSDLLNTKTA</sequence>
<dbReference type="PANTHER" id="PTHR34219:SF1">
    <property type="entry name" value="PEPSY DOMAIN-CONTAINING PROTEIN"/>
    <property type="match status" value="1"/>
</dbReference>
<dbReference type="EMBL" id="CAESAI010000031">
    <property type="protein sequence ID" value="CAB4342405.1"/>
    <property type="molecule type" value="Genomic_DNA"/>
</dbReference>
<evidence type="ECO:0000256" key="1">
    <source>
        <dbReference type="SAM" id="Phobius"/>
    </source>
</evidence>
<protein>
    <submittedName>
        <fullName evidence="4">Unannotated protein</fullName>
    </submittedName>
</protein>
<dbReference type="EMBL" id="CAFBIX010000013">
    <property type="protein sequence ID" value="CAB4847079.1"/>
    <property type="molecule type" value="Genomic_DNA"/>
</dbReference>
<dbReference type="InterPro" id="IPR005625">
    <property type="entry name" value="PepSY-ass_TM"/>
</dbReference>
<organism evidence="4">
    <name type="scientific">freshwater metagenome</name>
    <dbReference type="NCBI Taxonomy" id="449393"/>
    <lineage>
        <taxon>unclassified sequences</taxon>
        <taxon>metagenomes</taxon>
        <taxon>ecological metagenomes</taxon>
    </lineage>
</organism>
<dbReference type="EMBL" id="CAESAD010000016">
    <property type="protein sequence ID" value="CAB4345084.1"/>
    <property type="molecule type" value="Genomic_DNA"/>
</dbReference>
<keyword evidence="1" id="KW-1133">Transmembrane helix</keyword>
<name>A0A6J5ZQU3_9ZZZZ</name>
<gene>
    <name evidence="5" type="ORF">UFOPK2648_00615</name>
    <name evidence="6" type="ORF">UFOPK3037_01519</name>
    <name evidence="7" type="ORF">UFOPK3278_00506</name>
    <name evidence="3" type="ORF">UFOPK3406_01122</name>
    <name evidence="4" type="ORF">UFOPK3925_01490</name>
    <name evidence="8" type="ORF">UFOPK4097_01013</name>
    <name evidence="9" type="ORF">UFOPK4301_00386</name>
</gene>
<evidence type="ECO:0000313" key="9">
    <source>
        <dbReference type="EMBL" id="CAB5046286.1"/>
    </source>
</evidence>
<feature type="transmembrane region" description="Helical" evidence="1">
    <location>
        <begin position="171"/>
        <end position="191"/>
    </location>
</feature>
<dbReference type="Pfam" id="PF03413">
    <property type="entry name" value="PepSY"/>
    <property type="match status" value="1"/>
</dbReference>